<name>A0AAV5S931_9BILA</name>
<dbReference type="InterPro" id="IPR013783">
    <property type="entry name" value="Ig-like_fold"/>
</dbReference>
<evidence type="ECO:0000313" key="2">
    <source>
        <dbReference type="Proteomes" id="UP001432027"/>
    </source>
</evidence>
<proteinExistence type="predicted"/>
<reference evidence="1" key="1">
    <citation type="submission" date="2023-10" db="EMBL/GenBank/DDBJ databases">
        <title>Genome assembly of Pristionchus species.</title>
        <authorList>
            <person name="Yoshida K."/>
            <person name="Sommer R.J."/>
        </authorList>
    </citation>
    <scope>NUCLEOTIDE SEQUENCE</scope>
    <source>
        <strain evidence="1">RS0144</strain>
    </source>
</reference>
<dbReference type="InterPro" id="IPR036179">
    <property type="entry name" value="Ig-like_dom_sf"/>
</dbReference>
<evidence type="ECO:0000313" key="1">
    <source>
        <dbReference type="EMBL" id="GMS78737.1"/>
    </source>
</evidence>
<comment type="caution">
    <text evidence="1">The sequence shown here is derived from an EMBL/GenBank/DDBJ whole genome shotgun (WGS) entry which is preliminary data.</text>
</comment>
<dbReference type="Gene3D" id="2.60.40.10">
    <property type="entry name" value="Immunoglobulins"/>
    <property type="match status" value="1"/>
</dbReference>
<dbReference type="SUPFAM" id="SSF48726">
    <property type="entry name" value="Immunoglobulin"/>
    <property type="match status" value="1"/>
</dbReference>
<dbReference type="EMBL" id="BTSX01000001">
    <property type="protein sequence ID" value="GMS78737.1"/>
    <property type="molecule type" value="Genomic_DNA"/>
</dbReference>
<evidence type="ECO:0008006" key="3">
    <source>
        <dbReference type="Google" id="ProtNLM"/>
    </source>
</evidence>
<accession>A0AAV5S931</accession>
<feature type="non-terminal residue" evidence="1">
    <location>
        <position position="1"/>
    </location>
</feature>
<protein>
    <recommendedName>
        <fullName evidence="3">Ig-like domain-containing protein</fullName>
    </recommendedName>
</protein>
<organism evidence="1 2">
    <name type="scientific">Pristionchus entomophagus</name>
    <dbReference type="NCBI Taxonomy" id="358040"/>
    <lineage>
        <taxon>Eukaryota</taxon>
        <taxon>Metazoa</taxon>
        <taxon>Ecdysozoa</taxon>
        <taxon>Nematoda</taxon>
        <taxon>Chromadorea</taxon>
        <taxon>Rhabditida</taxon>
        <taxon>Rhabditina</taxon>
        <taxon>Diplogasteromorpha</taxon>
        <taxon>Diplogasteroidea</taxon>
        <taxon>Neodiplogasteridae</taxon>
        <taxon>Pristionchus</taxon>
    </lineage>
</organism>
<feature type="non-terminal residue" evidence="1">
    <location>
        <position position="127"/>
    </location>
</feature>
<dbReference type="AlphaFoldDB" id="A0AAV5S931"/>
<keyword evidence="2" id="KW-1185">Reference proteome</keyword>
<dbReference type="Proteomes" id="UP001432027">
    <property type="component" value="Unassembled WGS sequence"/>
</dbReference>
<gene>
    <name evidence="1" type="ORF">PENTCL1PPCAC_912</name>
</gene>
<sequence>QTRTKTRITVLPEKHLHRRKIINHNLKDNLESHFRQHTAAPLALKAEDISDESAARAPVFLTPLVNIGVEEGDFARFETQVAPVNDPYMTLEWYKDQKPVLIGHRFRSTLDFGFACLDLLYALPDDT</sequence>